<dbReference type="Gene3D" id="2.60.120.10">
    <property type="entry name" value="Jelly Rolls"/>
    <property type="match status" value="1"/>
</dbReference>
<dbReference type="RefSeq" id="WP_144945717.1">
    <property type="nucleotide sequence ID" value="NZ_VMQU01000044.1"/>
</dbReference>
<feature type="binding site" evidence="6">
    <location>
        <position position="90"/>
    </location>
    <ligand>
        <name>Fe cation</name>
        <dbReference type="ChEBI" id="CHEBI:24875"/>
        <note>catalytic</note>
    </ligand>
</feature>
<comment type="similarity">
    <text evidence="1">Belongs to the cysteine dioxygenase family.</text>
</comment>
<accession>A0A557XTC9</accession>
<sequence>MSLPLTARAGLRARSLSSPSSGPTRLRVPDLLYATDRAADDVLSGRCDHLLPAGGIPASRRWFTRIHGDDELDIWLISWVPGHATELHDHGGSLGALTVLSGALNEFRWDGRRLRRRRLDAGDQAGFPLGWVHDVVWAGGGESPARPALSVHAYSPPLTAMSYYEVTDTDTVRRNRTELTAHPEGP</sequence>
<evidence type="ECO:0000256" key="3">
    <source>
        <dbReference type="ARBA" id="ARBA00022964"/>
    </source>
</evidence>
<reference evidence="7 8" key="1">
    <citation type="submission" date="2019-07" db="EMBL/GenBank/DDBJ databases">
        <title>New Mycobacterium species.</title>
        <authorList>
            <person name="Tortoli E."/>
            <person name="Ghielmetti G."/>
            <person name="Friedel U."/>
            <person name="Trovato A."/>
        </authorList>
    </citation>
    <scope>NUCLEOTIDE SEQUENCE [LARGE SCALE GENOMIC DNA]</scope>
    <source>
        <strain evidence="7 8">16-83</strain>
    </source>
</reference>
<evidence type="ECO:0000313" key="8">
    <source>
        <dbReference type="Proteomes" id="UP000320513"/>
    </source>
</evidence>
<name>A0A557XTC9_9MYCO</name>
<dbReference type="GO" id="GO:0008198">
    <property type="term" value="F:ferrous iron binding"/>
    <property type="evidence" value="ECO:0007669"/>
    <property type="project" value="TreeGrafter"/>
</dbReference>
<dbReference type="EMBL" id="VMQU01000044">
    <property type="protein sequence ID" value="TVS89204.1"/>
    <property type="molecule type" value="Genomic_DNA"/>
</dbReference>
<evidence type="ECO:0000256" key="2">
    <source>
        <dbReference type="ARBA" id="ARBA00022723"/>
    </source>
</evidence>
<feature type="binding site" evidence="6">
    <location>
        <position position="133"/>
    </location>
    <ligand>
        <name>Fe cation</name>
        <dbReference type="ChEBI" id="CHEBI:24875"/>
        <note>catalytic</note>
    </ligand>
</feature>
<dbReference type="InterPro" id="IPR010300">
    <property type="entry name" value="CDO_1"/>
</dbReference>
<keyword evidence="8" id="KW-1185">Reference proteome</keyword>
<dbReference type="PANTHER" id="PTHR12918:SF1">
    <property type="entry name" value="CYSTEINE DIOXYGENASE TYPE 1"/>
    <property type="match status" value="1"/>
</dbReference>
<organism evidence="7 8">
    <name type="scientific">Mycobacterium helveticum</name>
    <dbReference type="NCBI Taxonomy" id="2592811"/>
    <lineage>
        <taxon>Bacteria</taxon>
        <taxon>Bacillati</taxon>
        <taxon>Actinomycetota</taxon>
        <taxon>Actinomycetes</taxon>
        <taxon>Mycobacteriales</taxon>
        <taxon>Mycobacteriaceae</taxon>
        <taxon>Mycobacterium</taxon>
    </lineage>
</organism>
<dbReference type="InterPro" id="IPR011051">
    <property type="entry name" value="RmlC_Cupin_sf"/>
</dbReference>
<keyword evidence="5 6" id="KW-0408">Iron</keyword>
<dbReference type="InterPro" id="IPR014710">
    <property type="entry name" value="RmlC-like_jellyroll"/>
</dbReference>
<evidence type="ECO:0000313" key="7">
    <source>
        <dbReference type="EMBL" id="TVS89204.1"/>
    </source>
</evidence>
<evidence type="ECO:0000256" key="4">
    <source>
        <dbReference type="ARBA" id="ARBA00023002"/>
    </source>
</evidence>
<keyword evidence="4" id="KW-0560">Oxidoreductase</keyword>
<dbReference type="AlphaFoldDB" id="A0A557XTC9"/>
<dbReference type="Proteomes" id="UP000320513">
    <property type="component" value="Unassembled WGS sequence"/>
</dbReference>
<keyword evidence="3 7" id="KW-0223">Dioxygenase</keyword>
<gene>
    <name evidence="7" type="ORF">FPZ47_12470</name>
</gene>
<evidence type="ECO:0000256" key="6">
    <source>
        <dbReference type="PIRSR" id="PIRSR610300-51"/>
    </source>
</evidence>
<evidence type="ECO:0000256" key="1">
    <source>
        <dbReference type="ARBA" id="ARBA00006622"/>
    </source>
</evidence>
<dbReference type="GO" id="GO:0016702">
    <property type="term" value="F:oxidoreductase activity, acting on single donors with incorporation of molecular oxygen, incorporation of two atoms of oxygen"/>
    <property type="evidence" value="ECO:0007669"/>
    <property type="project" value="InterPro"/>
</dbReference>
<keyword evidence="2 6" id="KW-0479">Metal-binding</keyword>
<dbReference type="PANTHER" id="PTHR12918">
    <property type="entry name" value="CYSTEINE DIOXYGENASE"/>
    <property type="match status" value="1"/>
</dbReference>
<feature type="binding site" evidence="6">
    <location>
        <position position="88"/>
    </location>
    <ligand>
        <name>Fe cation</name>
        <dbReference type="ChEBI" id="CHEBI:24875"/>
        <note>catalytic</note>
    </ligand>
</feature>
<dbReference type="SUPFAM" id="SSF51182">
    <property type="entry name" value="RmlC-like cupins"/>
    <property type="match status" value="1"/>
</dbReference>
<proteinExistence type="inferred from homology"/>
<dbReference type="Pfam" id="PF05995">
    <property type="entry name" value="CDO_I"/>
    <property type="match status" value="1"/>
</dbReference>
<evidence type="ECO:0000256" key="5">
    <source>
        <dbReference type="ARBA" id="ARBA00023004"/>
    </source>
</evidence>
<comment type="caution">
    <text evidence="7">The sequence shown here is derived from an EMBL/GenBank/DDBJ whole genome shotgun (WGS) entry which is preliminary data.</text>
</comment>
<protein>
    <submittedName>
        <fullName evidence="7">Cysteine dioxygenase</fullName>
    </submittedName>
</protein>
<dbReference type="CDD" id="cd10548">
    <property type="entry name" value="cupin_CDO"/>
    <property type="match status" value="1"/>
</dbReference>
<dbReference type="OrthoDB" id="4217976at2"/>